<dbReference type="EMBL" id="MLJW01000073">
    <property type="protein sequence ID" value="OIR02564.1"/>
    <property type="molecule type" value="Genomic_DNA"/>
</dbReference>
<dbReference type="PANTHER" id="PTHR30294:SF29">
    <property type="entry name" value="MULTIDRUG ABC TRANSPORTER PERMEASE YBHS-RELATED"/>
    <property type="match status" value="1"/>
</dbReference>
<reference evidence="10" key="1">
    <citation type="submission" date="2016-10" db="EMBL/GenBank/DDBJ databases">
        <title>Sequence of Gallionella enrichment culture.</title>
        <authorList>
            <person name="Poehlein A."/>
            <person name="Muehling M."/>
            <person name="Daniel R."/>
        </authorList>
    </citation>
    <scope>NUCLEOTIDE SEQUENCE</scope>
</reference>
<evidence type="ECO:0000256" key="3">
    <source>
        <dbReference type="ARBA" id="ARBA00022448"/>
    </source>
</evidence>
<feature type="transmembrane region" description="Helical" evidence="8">
    <location>
        <begin position="266"/>
        <end position="287"/>
    </location>
</feature>
<evidence type="ECO:0000256" key="4">
    <source>
        <dbReference type="ARBA" id="ARBA00022475"/>
    </source>
</evidence>
<dbReference type="InterPro" id="IPR013525">
    <property type="entry name" value="ABC2_TM"/>
</dbReference>
<keyword evidence="5 8" id="KW-0812">Transmembrane</keyword>
<dbReference type="Pfam" id="PF12698">
    <property type="entry name" value="ABC2_membrane_3"/>
    <property type="match status" value="1"/>
</dbReference>
<dbReference type="InterPro" id="IPR051449">
    <property type="entry name" value="ABC-2_transporter_component"/>
</dbReference>
<evidence type="ECO:0000256" key="7">
    <source>
        <dbReference type="ARBA" id="ARBA00023136"/>
    </source>
</evidence>
<proteinExistence type="inferred from homology"/>
<accession>A0A1J5SLJ0</accession>
<keyword evidence="3" id="KW-0813">Transport</keyword>
<feature type="transmembrane region" description="Helical" evidence="8">
    <location>
        <begin position="344"/>
        <end position="370"/>
    </location>
</feature>
<evidence type="ECO:0000256" key="8">
    <source>
        <dbReference type="SAM" id="Phobius"/>
    </source>
</evidence>
<feature type="transmembrane region" description="Helical" evidence="8">
    <location>
        <begin position="26"/>
        <end position="46"/>
    </location>
</feature>
<dbReference type="GO" id="GO:0140359">
    <property type="term" value="F:ABC-type transporter activity"/>
    <property type="evidence" value="ECO:0007669"/>
    <property type="project" value="InterPro"/>
</dbReference>
<comment type="subcellular location">
    <subcellularLocation>
        <location evidence="1">Cell membrane</location>
        <topology evidence="1">Multi-pass membrane protein</topology>
    </subcellularLocation>
</comment>
<dbReference type="AlphaFoldDB" id="A0A1J5SLJ0"/>
<evidence type="ECO:0000256" key="1">
    <source>
        <dbReference type="ARBA" id="ARBA00004651"/>
    </source>
</evidence>
<name>A0A1J5SLJ0_9ZZZZ</name>
<feature type="transmembrane region" description="Helical" evidence="8">
    <location>
        <begin position="299"/>
        <end position="324"/>
    </location>
</feature>
<dbReference type="GO" id="GO:0005886">
    <property type="term" value="C:plasma membrane"/>
    <property type="evidence" value="ECO:0007669"/>
    <property type="project" value="UniProtKB-SubCell"/>
</dbReference>
<feature type="transmembrane region" description="Helical" evidence="8">
    <location>
        <begin position="182"/>
        <end position="206"/>
    </location>
</feature>
<dbReference type="PANTHER" id="PTHR30294">
    <property type="entry name" value="MEMBRANE COMPONENT OF ABC TRANSPORTER YHHJ-RELATED"/>
    <property type="match status" value="1"/>
</dbReference>
<gene>
    <name evidence="10" type="primary">ybhR_12</name>
    <name evidence="10" type="ORF">GALL_152770</name>
</gene>
<protein>
    <submittedName>
        <fullName evidence="10">Inner membrane transport permease YbhR</fullName>
    </submittedName>
</protein>
<evidence type="ECO:0000313" key="10">
    <source>
        <dbReference type="EMBL" id="OIR02564.1"/>
    </source>
</evidence>
<evidence type="ECO:0000256" key="6">
    <source>
        <dbReference type="ARBA" id="ARBA00022989"/>
    </source>
</evidence>
<dbReference type="Gene3D" id="3.40.1710.10">
    <property type="entry name" value="abc type-2 transporter like domain"/>
    <property type="match status" value="1"/>
</dbReference>
<dbReference type="PROSITE" id="PS51012">
    <property type="entry name" value="ABC_TM2"/>
    <property type="match status" value="1"/>
</dbReference>
<sequence>MIRRIAELLIKEFLQLKRDRSARLRLLIPPIIQMLLFGYAATFEVFNVSTAMLDQDHSQASRALTAAFADSGRFRLTVPAANRREVRDAIEKSDAEIGIVIPPGFAALLEKGQSSPIQVLADGSNSNTALIALGYVGQIAGSFGQRYALDLAQRTGRALGRPMVNVAMAERYWYNPNLNSRWFFVPGVIGTLTLITIVNLTAFAIVREREVGTLEQILVTPIRPIEFIIGKTLPFFLIGLFEVAIVAAVGMLWFDVPFVGDPLLLFAGTCLFLMSVLAIGLLISTVCMTQQQAFASNFFVLNPMFILSGFSFPISSMPAVLQWLTYLDPLRYFLVIIRSCFLKGVGIAILWPQMAALAALSMVLLGIAVLRFRKSLD</sequence>
<keyword evidence="6 8" id="KW-1133">Transmembrane helix</keyword>
<keyword evidence="7 8" id="KW-0472">Membrane</keyword>
<feature type="domain" description="ABC transmembrane type-2" evidence="9">
    <location>
        <begin position="149"/>
        <end position="375"/>
    </location>
</feature>
<comment type="similarity">
    <text evidence="2">Belongs to the ABC-2 integral membrane protein family.</text>
</comment>
<comment type="caution">
    <text evidence="10">The sequence shown here is derived from an EMBL/GenBank/DDBJ whole genome shotgun (WGS) entry which is preliminary data.</text>
</comment>
<organism evidence="10">
    <name type="scientific">mine drainage metagenome</name>
    <dbReference type="NCBI Taxonomy" id="410659"/>
    <lineage>
        <taxon>unclassified sequences</taxon>
        <taxon>metagenomes</taxon>
        <taxon>ecological metagenomes</taxon>
    </lineage>
</organism>
<evidence type="ECO:0000256" key="2">
    <source>
        <dbReference type="ARBA" id="ARBA00007783"/>
    </source>
</evidence>
<feature type="transmembrane region" description="Helical" evidence="8">
    <location>
        <begin position="233"/>
        <end position="254"/>
    </location>
</feature>
<evidence type="ECO:0000259" key="9">
    <source>
        <dbReference type="PROSITE" id="PS51012"/>
    </source>
</evidence>
<dbReference type="InterPro" id="IPR047817">
    <property type="entry name" value="ABC2_TM_bact-type"/>
</dbReference>
<evidence type="ECO:0000256" key="5">
    <source>
        <dbReference type="ARBA" id="ARBA00022692"/>
    </source>
</evidence>
<keyword evidence="4" id="KW-1003">Cell membrane</keyword>